<dbReference type="PIRSF" id="PIRSF000819">
    <property type="entry name" value="Streptomycin_3-adenylyltransf"/>
    <property type="match status" value="1"/>
</dbReference>
<evidence type="ECO:0000259" key="4">
    <source>
        <dbReference type="Pfam" id="PF01909"/>
    </source>
</evidence>
<accession>A0ABY4Q2S6</accession>
<comment type="catalytic activity">
    <reaction evidence="3">
        <text>spectinomycin + ATP = 9-O-adenylylspectinomycin + diphosphate</text>
        <dbReference type="Rhea" id="RHEA:63228"/>
        <dbReference type="ChEBI" id="CHEBI:30616"/>
        <dbReference type="ChEBI" id="CHEBI:33019"/>
        <dbReference type="ChEBI" id="CHEBI:146260"/>
        <dbReference type="ChEBI" id="CHEBI:146261"/>
    </reaction>
</comment>
<dbReference type="EMBL" id="CP097289">
    <property type="protein sequence ID" value="UQT60362.1"/>
    <property type="molecule type" value="Genomic_DNA"/>
</dbReference>
<dbReference type="Pfam" id="PF01909">
    <property type="entry name" value="NTP_transf_2"/>
    <property type="match status" value="1"/>
</dbReference>
<dbReference type="RefSeq" id="WP_249591696.1">
    <property type="nucleotide sequence ID" value="NZ_BAAAQL010000018.1"/>
</dbReference>
<keyword evidence="1" id="KW-0808">Transferase</keyword>
<name>A0ABY4Q2S6_9ACTN</name>
<evidence type="ECO:0000256" key="1">
    <source>
        <dbReference type="ARBA" id="ARBA00022679"/>
    </source>
</evidence>
<dbReference type="InterPro" id="IPR025184">
    <property type="entry name" value="AadA_C"/>
</dbReference>
<dbReference type="InterPro" id="IPR043519">
    <property type="entry name" value="NT_sf"/>
</dbReference>
<dbReference type="Pfam" id="PF13427">
    <property type="entry name" value="AadA_C"/>
    <property type="match status" value="1"/>
</dbReference>
<keyword evidence="7" id="KW-1185">Reference proteome</keyword>
<protein>
    <submittedName>
        <fullName evidence="6">Aminoglycoside adenylyltransferase family protein</fullName>
    </submittedName>
</protein>
<keyword evidence="2" id="KW-0046">Antibiotic resistance</keyword>
<dbReference type="InterPro" id="IPR002934">
    <property type="entry name" value="Polymerase_NTP_transf_dom"/>
</dbReference>
<evidence type="ECO:0000259" key="5">
    <source>
        <dbReference type="Pfam" id="PF13427"/>
    </source>
</evidence>
<sequence>MTQTEATVHLVRETLGTDVVGIYLYGSALLGGLRPHSDIDLFAVVEQPLSTGQRRALVEGLLDLSVRPARGDGARPVELTLVVRRQVTPWRYPPRCAFQYGEWLREEYERGQLPSPVPSPDLAPLITMVLLADTPLAGPPPGEVLAPVPAEDLARAIVAGVPDLLADLASDTRNVVLMLARIWMTLATGTVTSKDAAADWALARLPEAHRPVLAHARTVYVTGAEERWRELGPLVGPYAAHVAGVIEVLAGASSA</sequence>
<dbReference type="CDD" id="cd05403">
    <property type="entry name" value="NT_KNTase_like"/>
    <property type="match status" value="1"/>
</dbReference>
<keyword evidence="6" id="KW-0548">Nucleotidyltransferase</keyword>
<evidence type="ECO:0000256" key="2">
    <source>
        <dbReference type="ARBA" id="ARBA00023251"/>
    </source>
</evidence>
<dbReference type="SUPFAM" id="SSF81301">
    <property type="entry name" value="Nucleotidyltransferase"/>
    <property type="match status" value="1"/>
</dbReference>
<reference evidence="6 7" key="1">
    <citation type="submission" date="2022-05" db="EMBL/GenBank/DDBJ databases">
        <authorList>
            <person name="Zhou X."/>
            <person name="Li K."/>
            <person name="Man Y."/>
        </authorList>
    </citation>
    <scope>NUCLEOTIDE SEQUENCE [LARGE SCALE GENOMIC DNA]</scope>
    <source>
        <strain evidence="6 7">MS405</strain>
    </source>
</reference>
<dbReference type="NCBIfam" id="NF010309">
    <property type="entry name" value="PRK13746.1"/>
    <property type="match status" value="1"/>
</dbReference>
<dbReference type="GO" id="GO:0016779">
    <property type="term" value="F:nucleotidyltransferase activity"/>
    <property type="evidence" value="ECO:0007669"/>
    <property type="project" value="UniProtKB-KW"/>
</dbReference>
<evidence type="ECO:0000313" key="6">
    <source>
        <dbReference type="EMBL" id="UQT60362.1"/>
    </source>
</evidence>
<gene>
    <name evidence="6" type="ORF">M4V62_37815</name>
</gene>
<feature type="domain" description="Adenylyltransferase AadA C-terminal" evidence="5">
    <location>
        <begin position="143"/>
        <end position="242"/>
    </location>
</feature>
<evidence type="ECO:0000256" key="3">
    <source>
        <dbReference type="ARBA" id="ARBA00047831"/>
    </source>
</evidence>
<dbReference type="InterPro" id="IPR024172">
    <property type="entry name" value="AadA/Aad9"/>
</dbReference>
<feature type="domain" description="Polymerase nucleotidyl transferase" evidence="4">
    <location>
        <begin position="17"/>
        <end position="53"/>
    </location>
</feature>
<dbReference type="Gene3D" id="3.30.460.10">
    <property type="entry name" value="Beta Polymerase, domain 2"/>
    <property type="match status" value="1"/>
</dbReference>
<organism evidence="6 7">
    <name type="scientific">Streptomyces durmitorensis</name>
    <dbReference type="NCBI Taxonomy" id="319947"/>
    <lineage>
        <taxon>Bacteria</taxon>
        <taxon>Bacillati</taxon>
        <taxon>Actinomycetota</taxon>
        <taxon>Actinomycetes</taxon>
        <taxon>Kitasatosporales</taxon>
        <taxon>Streptomycetaceae</taxon>
        <taxon>Streptomyces</taxon>
    </lineage>
</organism>
<dbReference type="Proteomes" id="UP000829992">
    <property type="component" value="Chromosome"/>
</dbReference>
<proteinExistence type="predicted"/>
<evidence type="ECO:0000313" key="7">
    <source>
        <dbReference type="Proteomes" id="UP000829992"/>
    </source>
</evidence>